<dbReference type="Pfam" id="PF01398">
    <property type="entry name" value="JAB"/>
    <property type="match status" value="1"/>
</dbReference>
<dbReference type="PANTHER" id="PTHR10540:SF6">
    <property type="entry name" value="EUKARYOTIC TRANSLATION INITIATION FACTOR 3 SUBUNIT F"/>
    <property type="match status" value="1"/>
</dbReference>
<dbReference type="GeneID" id="73468914"/>
<dbReference type="PROSITE" id="PS50249">
    <property type="entry name" value="MPN"/>
    <property type="match status" value="1"/>
</dbReference>
<dbReference type="GO" id="GO:0071541">
    <property type="term" value="C:eukaryotic translation initiation factor 3 complex, eIF3m"/>
    <property type="evidence" value="ECO:0007669"/>
    <property type="project" value="TreeGrafter"/>
</dbReference>
<name>A0A8J5QSB6_9ASCO</name>
<dbReference type="InterPro" id="IPR037518">
    <property type="entry name" value="MPN"/>
</dbReference>
<evidence type="ECO:0000313" key="2">
    <source>
        <dbReference type="EMBL" id="KAG7664372.1"/>
    </source>
</evidence>
<dbReference type="RefSeq" id="XP_049264604.1">
    <property type="nucleotide sequence ID" value="XM_049405829.1"/>
</dbReference>
<feature type="domain" description="MPN" evidence="1">
    <location>
        <begin position="26"/>
        <end position="158"/>
    </location>
</feature>
<evidence type="ECO:0000313" key="3">
    <source>
        <dbReference type="Proteomes" id="UP000694255"/>
    </source>
</evidence>
<reference evidence="2 3" key="1">
    <citation type="journal article" date="2021" name="DNA Res.">
        <title>Genome analysis of Candida subhashii reveals its hybrid nature and dual mitochondrial genome conformations.</title>
        <authorList>
            <person name="Mixao V."/>
            <person name="Hegedusova E."/>
            <person name="Saus E."/>
            <person name="Pryszcz L.P."/>
            <person name="Cillingova A."/>
            <person name="Nosek J."/>
            <person name="Gabaldon T."/>
        </authorList>
    </citation>
    <scope>NUCLEOTIDE SEQUENCE [LARGE SCALE GENOMIC DNA]</scope>
    <source>
        <strain evidence="2 3">CBS 10753</strain>
    </source>
</reference>
<proteinExistence type="predicted"/>
<sequence length="312" mass="34899">MTDFMHLVRPNVAAPAAGSSTGPSKVRIHASALLQMLEIVSKQVLSNNKRIIGSLLGIRSDDGNEFEIRDCFMVPCNETGDSIVIEDQIHKTLFQLYKRSHPKETVLGWFGSNNEIDYTTSLIHDFYSKGSDRAFPFPAIHLNVKFLTETSEVKVPEIETYIGGAVGKPSSTGQPIGWKTANVINSYIFTPIPNEVINGSITEKIAFKNLQQQQGLNNDLSYLTQQLNQVNDNISQLLAYIESNPQDIDLLRLLSNTVLNKPKLLNNVEELKELFCNHDQDVIMIEFLTKALKDQIELSARLTASAESDKKY</sequence>
<gene>
    <name evidence="2" type="ORF">J8A68_002113</name>
</gene>
<dbReference type="OrthoDB" id="25498at2759"/>
<keyword evidence="3" id="KW-1185">Reference proteome</keyword>
<comment type="caution">
    <text evidence="2">The sequence shown here is derived from an EMBL/GenBank/DDBJ whole genome shotgun (WGS) entry which is preliminary data.</text>
</comment>
<accession>A0A8J5QSB6</accession>
<evidence type="ECO:0000259" key="1">
    <source>
        <dbReference type="PROSITE" id="PS50249"/>
    </source>
</evidence>
<protein>
    <recommendedName>
        <fullName evidence="1">MPN domain-containing protein</fullName>
    </recommendedName>
</protein>
<dbReference type="InterPro" id="IPR000555">
    <property type="entry name" value="JAMM/MPN+_dom"/>
</dbReference>
<dbReference type="AlphaFoldDB" id="A0A8J5QSB6"/>
<dbReference type="GO" id="GO:0008237">
    <property type="term" value="F:metallopeptidase activity"/>
    <property type="evidence" value="ECO:0007669"/>
    <property type="project" value="InterPro"/>
</dbReference>
<dbReference type="GO" id="GO:0031369">
    <property type="term" value="F:translation initiation factor binding"/>
    <property type="evidence" value="ECO:0007669"/>
    <property type="project" value="TreeGrafter"/>
</dbReference>
<dbReference type="EMBL" id="JAGSYN010000096">
    <property type="protein sequence ID" value="KAG7664372.1"/>
    <property type="molecule type" value="Genomic_DNA"/>
</dbReference>
<dbReference type="Proteomes" id="UP000694255">
    <property type="component" value="Unassembled WGS sequence"/>
</dbReference>
<organism evidence="2 3">
    <name type="scientific">[Candida] subhashii</name>
    <dbReference type="NCBI Taxonomy" id="561895"/>
    <lineage>
        <taxon>Eukaryota</taxon>
        <taxon>Fungi</taxon>
        <taxon>Dikarya</taxon>
        <taxon>Ascomycota</taxon>
        <taxon>Saccharomycotina</taxon>
        <taxon>Pichiomycetes</taxon>
        <taxon>Debaryomycetaceae</taxon>
        <taxon>Spathaspora</taxon>
    </lineage>
</organism>
<dbReference type="PANTHER" id="PTHR10540">
    <property type="entry name" value="EUKARYOTIC TRANSLATION INITIATION FACTOR 3 SUBUNIT F-RELATED"/>
    <property type="match status" value="1"/>
</dbReference>
<dbReference type="GO" id="GO:0003743">
    <property type="term" value="F:translation initiation factor activity"/>
    <property type="evidence" value="ECO:0007669"/>
    <property type="project" value="TreeGrafter"/>
</dbReference>